<dbReference type="InterPro" id="IPR026669">
    <property type="entry name" value="Arsenite_MeTrfase-like"/>
</dbReference>
<protein>
    <submittedName>
        <fullName evidence="1">Uncharacterized protein</fullName>
    </submittedName>
</protein>
<dbReference type="PANTHER" id="PTHR43675:SF25">
    <property type="entry name" value="CYCLOPROPANE FATTY ACID SYNTHASE"/>
    <property type="match status" value="1"/>
</dbReference>
<accession>A0AAD6MAG0</accession>
<keyword evidence="2" id="KW-1185">Reference proteome</keyword>
<evidence type="ECO:0000313" key="2">
    <source>
        <dbReference type="Proteomes" id="UP001164929"/>
    </source>
</evidence>
<comment type="caution">
    <text evidence="1">The sequence shown here is derived from an EMBL/GenBank/DDBJ whole genome shotgun (WGS) entry which is preliminary data.</text>
</comment>
<dbReference type="GO" id="GO:0008168">
    <property type="term" value="F:methyltransferase activity"/>
    <property type="evidence" value="ECO:0007669"/>
    <property type="project" value="TreeGrafter"/>
</dbReference>
<sequence length="176" mass="19745">MAAANCSSGETCAALIHGKQMAPSRLEAWARLFVTKFLGSHISTHRLILEEEGGATFTFEGTRKKCSLEVVLKVHSPQFYWKVTTRADIGLADAYIDGDFSFADKDQGLLHLFMVLIANRDANKSISKANKKRGWWTPSLFTAGIASAKFFLQHVLRQNTLTQARRNISRHYDLLQ</sequence>
<dbReference type="AlphaFoldDB" id="A0AAD6MAG0"/>
<proteinExistence type="predicted"/>
<organism evidence="1 2">
    <name type="scientific">Populus alba x Populus x berolinensis</name>
    <dbReference type="NCBI Taxonomy" id="444605"/>
    <lineage>
        <taxon>Eukaryota</taxon>
        <taxon>Viridiplantae</taxon>
        <taxon>Streptophyta</taxon>
        <taxon>Embryophyta</taxon>
        <taxon>Tracheophyta</taxon>
        <taxon>Spermatophyta</taxon>
        <taxon>Magnoliopsida</taxon>
        <taxon>eudicotyledons</taxon>
        <taxon>Gunneridae</taxon>
        <taxon>Pentapetalae</taxon>
        <taxon>rosids</taxon>
        <taxon>fabids</taxon>
        <taxon>Malpighiales</taxon>
        <taxon>Salicaceae</taxon>
        <taxon>Saliceae</taxon>
        <taxon>Populus</taxon>
    </lineage>
</organism>
<evidence type="ECO:0000313" key="1">
    <source>
        <dbReference type="EMBL" id="KAJ6981479.1"/>
    </source>
</evidence>
<name>A0AAD6MAG0_9ROSI</name>
<dbReference type="Proteomes" id="UP001164929">
    <property type="component" value="Chromosome 10"/>
</dbReference>
<dbReference type="PANTHER" id="PTHR43675">
    <property type="entry name" value="ARSENITE METHYLTRANSFERASE"/>
    <property type="match status" value="1"/>
</dbReference>
<gene>
    <name evidence="1" type="ORF">NC653_024771</name>
</gene>
<reference evidence="1" key="1">
    <citation type="journal article" date="2023" name="Mol. Ecol. Resour.">
        <title>Chromosome-level genome assembly of a triploid poplar Populus alba 'Berolinensis'.</title>
        <authorList>
            <person name="Chen S."/>
            <person name="Yu Y."/>
            <person name="Wang X."/>
            <person name="Wang S."/>
            <person name="Zhang T."/>
            <person name="Zhou Y."/>
            <person name="He R."/>
            <person name="Meng N."/>
            <person name="Wang Y."/>
            <person name="Liu W."/>
            <person name="Liu Z."/>
            <person name="Liu J."/>
            <person name="Guo Q."/>
            <person name="Huang H."/>
            <person name="Sederoff R.R."/>
            <person name="Wang G."/>
            <person name="Qu G."/>
            <person name="Chen S."/>
        </authorList>
    </citation>
    <scope>NUCLEOTIDE SEQUENCE</scope>
    <source>
        <strain evidence="1">SC-2020</strain>
    </source>
</reference>
<dbReference type="EMBL" id="JAQIZT010000010">
    <property type="protein sequence ID" value="KAJ6981479.1"/>
    <property type="molecule type" value="Genomic_DNA"/>
</dbReference>